<evidence type="ECO:0000256" key="2">
    <source>
        <dbReference type="ARBA" id="ARBA00023163"/>
    </source>
</evidence>
<dbReference type="InterPro" id="IPR003018">
    <property type="entry name" value="GAF"/>
</dbReference>
<organism evidence="4 5">
    <name type="scientific">Candidatus Gottesmanbacteria bacterium RBG_13_45_10</name>
    <dbReference type="NCBI Taxonomy" id="1798370"/>
    <lineage>
        <taxon>Bacteria</taxon>
        <taxon>Candidatus Gottesmaniibacteriota</taxon>
    </lineage>
</organism>
<evidence type="ECO:0000313" key="4">
    <source>
        <dbReference type="EMBL" id="OGG12145.1"/>
    </source>
</evidence>
<sequence length="235" mass="26195">MPKTEIKLLKKELDFLYRVAQTVHSLELAELLCEIVRIASEVTAADSCLVYVLDPKKGELVLRASKNPHPDLIQKITMKVGEGITGWVAKEQKAVAIPSGANKDSRFKLFRSLPEDRFEAFLSVPIVNKHGVVGVINAQHQKKHVHTQMEINLLTAIGKLVGGAVENALLIEETLELKDALELRKLIEKAKGIVMKRRNIAEEEAYTLLQKESMNSRKTFKEVAEAVILAQKLGV</sequence>
<dbReference type="InterPro" id="IPR005561">
    <property type="entry name" value="ANTAR"/>
</dbReference>
<keyword evidence="1" id="KW-0805">Transcription regulation</keyword>
<dbReference type="AlphaFoldDB" id="A0A1F5ZII5"/>
<evidence type="ECO:0000259" key="3">
    <source>
        <dbReference type="PROSITE" id="PS50921"/>
    </source>
</evidence>
<proteinExistence type="predicted"/>
<keyword evidence="2" id="KW-0804">Transcription</keyword>
<dbReference type="Pfam" id="PF03861">
    <property type="entry name" value="ANTAR"/>
    <property type="match status" value="1"/>
</dbReference>
<evidence type="ECO:0000256" key="1">
    <source>
        <dbReference type="ARBA" id="ARBA00023015"/>
    </source>
</evidence>
<evidence type="ECO:0000313" key="5">
    <source>
        <dbReference type="Proteomes" id="UP000177268"/>
    </source>
</evidence>
<dbReference type="PROSITE" id="PS50921">
    <property type="entry name" value="ANTAR"/>
    <property type="match status" value="1"/>
</dbReference>
<comment type="caution">
    <text evidence="4">The sequence shown here is derived from an EMBL/GenBank/DDBJ whole genome shotgun (WGS) entry which is preliminary data.</text>
</comment>
<accession>A0A1F5ZII5</accession>
<dbReference type="SUPFAM" id="SSF55781">
    <property type="entry name" value="GAF domain-like"/>
    <property type="match status" value="1"/>
</dbReference>
<dbReference type="SMART" id="SM01012">
    <property type="entry name" value="ANTAR"/>
    <property type="match status" value="1"/>
</dbReference>
<dbReference type="InterPro" id="IPR029016">
    <property type="entry name" value="GAF-like_dom_sf"/>
</dbReference>
<dbReference type="InterPro" id="IPR036388">
    <property type="entry name" value="WH-like_DNA-bd_sf"/>
</dbReference>
<dbReference type="GO" id="GO:0003723">
    <property type="term" value="F:RNA binding"/>
    <property type="evidence" value="ECO:0007669"/>
    <property type="project" value="InterPro"/>
</dbReference>
<protein>
    <recommendedName>
        <fullName evidence="3">ANTAR domain-containing protein</fullName>
    </recommendedName>
</protein>
<dbReference type="EMBL" id="MFIZ01000003">
    <property type="protein sequence ID" value="OGG12145.1"/>
    <property type="molecule type" value="Genomic_DNA"/>
</dbReference>
<dbReference type="SMART" id="SM00065">
    <property type="entry name" value="GAF"/>
    <property type="match status" value="1"/>
</dbReference>
<feature type="domain" description="ANTAR" evidence="3">
    <location>
        <begin position="167"/>
        <end position="228"/>
    </location>
</feature>
<dbReference type="Gene3D" id="3.30.450.40">
    <property type="match status" value="1"/>
</dbReference>
<dbReference type="Pfam" id="PF01590">
    <property type="entry name" value="GAF"/>
    <property type="match status" value="1"/>
</dbReference>
<dbReference type="Proteomes" id="UP000177268">
    <property type="component" value="Unassembled WGS sequence"/>
</dbReference>
<gene>
    <name evidence="4" type="ORF">A2Z00_03095</name>
</gene>
<reference evidence="4 5" key="1">
    <citation type="journal article" date="2016" name="Nat. Commun.">
        <title>Thousands of microbial genomes shed light on interconnected biogeochemical processes in an aquifer system.</title>
        <authorList>
            <person name="Anantharaman K."/>
            <person name="Brown C.T."/>
            <person name="Hug L.A."/>
            <person name="Sharon I."/>
            <person name="Castelle C.J."/>
            <person name="Probst A.J."/>
            <person name="Thomas B.C."/>
            <person name="Singh A."/>
            <person name="Wilkins M.J."/>
            <person name="Karaoz U."/>
            <person name="Brodie E.L."/>
            <person name="Williams K.H."/>
            <person name="Hubbard S.S."/>
            <person name="Banfield J.F."/>
        </authorList>
    </citation>
    <scope>NUCLEOTIDE SEQUENCE [LARGE SCALE GENOMIC DNA]</scope>
</reference>
<name>A0A1F5ZII5_9BACT</name>
<dbReference type="STRING" id="1798370.A2Z00_03095"/>
<dbReference type="Gene3D" id="1.10.10.10">
    <property type="entry name" value="Winged helix-like DNA-binding domain superfamily/Winged helix DNA-binding domain"/>
    <property type="match status" value="1"/>
</dbReference>